<feature type="compositionally biased region" description="Polar residues" evidence="1">
    <location>
        <begin position="954"/>
        <end position="965"/>
    </location>
</feature>
<feature type="compositionally biased region" description="Low complexity" evidence="1">
    <location>
        <begin position="967"/>
        <end position="977"/>
    </location>
</feature>
<dbReference type="EMBL" id="AFRT01000936">
    <property type="protein sequence ID" value="ELU42079.1"/>
    <property type="molecule type" value="Genomic_DNA"/>
</dbReference>
<feature type="compositionally biased region" description="Basic residues" evidence="1">
    <location>
        <begin position="51"/>
        <end position="65"/>
    </location>
</feature>
<feature type="region of interest" description="Disordered" evidence="1">
    <location>
        <begin position="607"/>
        <end position="876"/>
    </location>
</feature>
<dbReference type="InterPro" id="IPR001357">
    <property type="entry name" value="BRCT_dom"/>
</dbReference>
<sequence length="1636" mass="176231">MPPRKKTRGTLKRLSSDSVDDDNANAKRPRGDGVVAGDATSHISSDTAAGHRPRKQITYKSKARQKAGLGMASPPKLTNFGFNVGNKPKHGRALFHLSPSPRAKAKRSRVFASPNASRRKSKGGANTSAETSRTEITVDEDNSEEEQLEPNNSIGASVEHEEFDDQAAPLPTHLSIRPIEGPGLEIRTPFQGRVVPTLQSLSKRPHATPVPLFAATPRRLHTHHPLISGDELNAPSSPSKPNTVPIFAPTPSRALAVPSTPAHKSRTMPIFTPNLHRGEEESPTKKPPPVFAPTKNLFASVTTPAHSNVLPAAPPKLPLLSAAVPATVIPETPTTKGRSLPTFTPKMLFPPSNVEDAEEKGLAHRVSKPPVFGSVLEDEESTPRANRQPKQTSGQDALTNKVETKPVEMPVSEQVEQPETAPVEQEPANISVADLFNNAVVEFTPQSKRILTEEQGFFAPSDSGPERIESSQPDERPKASQSIDDTESSQPLPEIKQNSLFTARVTRSRSRSESVSVSDSVTRCGSVGPSRVECVALSGAEPQVVQAKPSPTAGNELIFSKPRRGSTSEKRSRSTSVVVEIPAPATTPSSAPLSLTPLVTDQLALSALKSRSRSRTNSVDKYSASQGAAMITDAPRDEAPPSSFLNPDSMDPETSPLSSLPDDIGFSFVDGGDTTAGDTTMRDMGDTTVCPDPDGDTSMQPRDSIISPNSPPVSPPAPTSPVSSLPASPTKQPPSSSNLTQPEENSEPKDIMVPISDIVAPTAFPSTRPRSSSLTSMSELTDLSDGEGLLDVNEPVPTATTSTSTETRDSMIPVPKRSGTPGPPRPPTPGKPKTPFAIRTGSMPTNRMTPGPSRNGIPMGLGSVKKSGIPTPGPSKIRAVATTSTPAGSSALMSAVASASTLGLGKPTTASRSNLAARTRSGVTKARSLAAPTASTAAKARTKVVTAPPPPRSRITSFMKPNTANRPPASSSSAIPPLTVPAGSNPSPRKGQSKDDSDLPGTRRSMISQDTQASLSSLSSALEKLARPSFGSSRPGLPPRPGTSMGFAPPQRPGSSLGFSEKRPDKDGPMSSTGSRASKPMAKTASASAAKGKGKAKDETGDDMEYEESNRSANMNSNGPLRSCVVCVDVRTANGEDSGNAFIEMLRLMGAKIVSRPTPSTTHIVFKSGHQSTLTKYKLYDDPKPFLIGIGWVVQCAERQERLDEERFRIRTDEVSALDLKKRRKAELPHQMQFMARDPNPSGPRFGSMSVEASAISRCTYDPFCIFSSAYSAFASLALEASAAEVMQDAELAAERGRQRSHQRSNPPDYSSSLYTMEESCCIPSPSSPVMSMWYGNSYGSYHPSTNTDHRIGLRRGRATYSDILAATNDAVQVFEERGFRICAVGGLACKLENNIRTPNVVLDTTLSQEQLKQILINANSKFYLIPARDPLATYKVLWYKTTAGVRVKVDLLQPGIMSIPNFSPDLIQYKQYLMHRIPVAPFGLVLLLKLQAWEQHQQSPETRYYTKHHTNSQDINYLLPRATSIGVTCDYLPSEFRREARRRVREYIKSYPISKKHWDKIQLRTPAEMSRRASMSSRARLSRGNTNDTEASLDTLADSLSRVRIYQSRLRSLDSVRTETIKETASQISKLCDQL</sequence>
<dbReference type="PROSITE" id="PS50172">
    <property type="entry name" value="BRCT"/>
    <property type="match status" value="1"/>
</dbReference>
<feature type="region of interest" description="Disordered" evidence="1">
    <location>
        <begin position="1"/>
        <end position="158"/>
    </location>
</feature>
<proteinExistence type="predicted"/>
<feature type="compositionally biased region" description="Acidic residues" evidence="1">
    <location>
        <begin position="137"/>
        <end position="148"/>
    </location>
</feature>
<dbReference type="Pfam" id="PF00533">
    <property type="entry name" value="BRCT"/>
    <property type="match status" value="1"/>
</dbReference>
<feature type="compositionally biased region" description="Pro residues" evidence="1">
    <location>
        <begin position="821"/>
        <end position="832"/>
    </location>
</feature>
<feature type="compositionally biased region" description="Polar residues" evidence="1">
    <location>
        <begin position="479"/>
        <end position="501"/>
    </location>
</feature>
<evidence type="ECO:0000313" key="4">
    <source>
        <dbReference type="Proteomes" id="UP000011668"/>
    </source>
</evidence>
<feature type="domain" description="BRCT" evidence="2">
    <location>
        <begin position="1116"/>
        <end position="1210"/>
    </location>
</feature>
<feature type="compositionally biased region" description="Low complexity" evidence="1">
    <location>
        <begin position="513"/>
        <end position="523"/>
    </location>
</feature>
<feature type="compositionally biased region" description="Polar residues" evidence="1">
    <location>
        <begin position="733"/>
        <end position="743"/>
    </location>
</feature>
<feature type="region of interest" description="Disordered" evidence="1">
    <location>
        <begin position="903"/>
        <end position="1115"/>
    </location>
</feature>
<dbReference type="STRING" id="983506.L8X0D4"/>
<feature type="compositionally biased region" description="Low complexity" evidence="1">
    <location>
        <begin position="670"/>
        <end position="679"/>
    </location>
</feature>
<feature type="compositionally biased region" description="Low complexity" evidence="1">
    <location>
        <begin position="1013"/>
        <end position="1035"/>
    </location>
</feature>
<feature type="compositionally biased region" description="Pro residues" evidence="1">
    <location>
        <begin position="709"/>
        <end position="719"/>
    </location>
</feature>
<feature type="compositionally biased region" description="Basic and acidic residues" evidence="1">
    <location>
        <begin position="464"/>
        <end position="478"/>
    </location>
</feature>
<evidence type="ECO:0000256" key="1">
    <source>
        <dbReference type="SAM" id="MobiDB-lite"/>
    </source>
</evidence>
<feature type="compositionally biased region" description="Low complexity" evidence="1">
    <location>
        <begin position="720"/>
        <end position="730"/>
    </location>
</feature>
<gene>
    <name evidence="3" type="ORF">AG1IA_03902</name>
</gene>
<feature type="compositionally biased region" description="Polar residues" evidence="1">
    <location>
        <begin position="616"/>
        <end position="626"/>
    </location>
</feature>
<evidence type="ECO:0000259" key="2">
    <source>
        <dbReference type="PROSITE" id="PS50172"/>
    </source>
</evidence>
<name>L8X0D4_THACA</name>
<dbReference type="HOGENOM" id="CLU_003294_0_0_1"/>
<keyword evidence="4" id="KW-1185">Reference proteome</keyword>
<organism evidence="3 4">
    <name type="scientific">Thanatephorus cucumeris (strain AG1-IA)</name>
    <name type="common">Rice sheath blight fungus</name>
    <name type="synonym">Rhizoctonia solani</name>
    <dbReference type="NCBI Taxonomy" id="983506"/>
    <lineage>
        <taxon>Eukaryota</taxon>
        <taxon>Fungi</taxon>
        <taxon>Dikarya</taxon>
        <taxon>Basidiomycota</taxon>
        <taxon>Agaricomycotina</taxon>
        <taxon>Agaricomycetes</taxon>
        <taxon>Cantharellales</taxon>
        <taxon>Ceratobasidiaceae</taxon>
        <taxon>Rhizoctonia</taxon>
        <taxon>Rhizoctonia solani AG-1</taxon>
    </lineage>
</organism>
<feature type="compositionally biased region" description="Basic residues" evidence="1">
    <location>
        <begin position="1"/>
        <end position="11"/>
    </location>
</feature>
<dbReference type="CDD" id="cd17716">
    <property type="entry name" value="BRCT_microcephalin_rpt1"/>
    <property type="match status" value="1"/>
</dbReference>
<feature type="compositionally biased region" description="Low complexity" evidence="1">
    <location>
        <begin position="1573"/>
        <end position="1584"/>
    </location>
</feature>
<feature type="compositionally biased region" description="Polar residues" evidence="1">
    <location>
        <begin position="383"/>
        <end position="398"/>
    </location>
</feature>
<feature type="region of interest" description="Disordered" evidence="1">
    <location>
        <begin position="355"/>
        <end position="401"/>
    </location>
</feature>
<feature type="compositionally biased region" description="Polar residues" evidence="1">
    <location>
        <begin position="124"/>
        <end position="135"/>
    </location>
</feature>
<dbReference type="SUPFAM" id="SSF52113">
    <property type="entry name" value="BRCT domain"/>
    <property type="match status" value="1"/>
</dbReference>
<feature type="compositionally biased region" description="Low complexity" evidence="1">
    <location>
        <begin position="765"/>
        <end position="783"/>
    </location>
</feature>
<feature type="compositionally biased region" description="Low complexity" evidence="1">
    <location>
        <begin position="1077"/>
        <end position="1091"/>
    </location>
</feature>
<dbReference type="Proteomes" id="UP000011668">
    <property type="component" value="Unassembled WGS sequence"/>
</dbReference>
<comment type="caution">
    <text evidence="3">The sequence shown here is derived from an EMBL/GenBank/DDBJ whole genome shotgun (WGS) entry which is preliminary data.</text>
</comment>
<feature type="compositionally biased region" description="Low complexity" evidence="1">
    <location>
        <begin position="926"/>
        <end position="946"/>
    </location>
</feature>
<dbReference type="SMART" id="SM00292">
    <property type="entry name" value="BRCT"/>
    <property type="match status" value="1"/>
</dbReference>
<dbReference type="Gene3D" id="3.40.50.10190">
    <property type="entry name" value="BRCT domain"/>
    <property type="match status" value="1"/>
</dbReference>
<feature type="region of interest" description="Disordered" evidence="1">
    <location>
        <begin position="455"/>
        <end position="528"/>
    </location>
</feature>
<feature type="region of interest" description="Disordered" evidence="1">
    <location>
        <begin position="544"/>
        <end position="594"/>
    </location>
</feature>
<evidence type="ECO:0000313" key="3">
    <source>
        <dbReference type="EMBL" id="ELU42079.1"/>
    </source>
</evidence>
<feature type="compositionally biased region" description="Low complexity" evidence="1">
    <location>
        <begin position="582"/>
        <end position="594"/>
    </location>
</feature>
<feature type="region of interest" description="Disordered" evidence="1">
    <location>
        <begin position="1570"/>
        <end position="1593"/>
    </location>
</feature>
<protein>
    <submittedName>
        <fullName evidence="3">PTCB-BRCT domain-containing protein</fullName>
    </submittedName>
</protein>
<dbReference type="InterPro" id="IPR036420">
    <property type="entry name" value="BRCT_dom_sf"/>
</dbReference>
<dbReference type="OrthoDB" id="2384350at2759"/>
<accession>L8X0D4</accession>
<reference evidence="3 4" key="1">
    <citation type="journal article" date="2013" name="Nat. Commun.">
        <title>The evolution and pathogenic mechanisms of the rice sheath blight pathogen.</title>
        <authorList>
            <person name="Zheng A."/>
            <person name="Lin R."/>
            <person name="Xu L."/>
            <person name="Qin P."/>
            <person name="Tang C."/>
            <person name="Ai P."/>
            <person name="Zhang D."/>
            <person name="Liu Y."/>
            <person name="Sun Z."/>
            <person name="Feng H."/>
            <person name="Wang Y."/>
            <person name="Chen Y."/>
            <person name="Liang X."/>
            <person name="Fu R."/>
            <person name="Li Q."/>
            <person name="Zhang J."/>
            <person name="Yu X."/>
            <person name="Xie Z."/>
            <person name="Ding L."/>
            <person name="Guan P."/>
            <person name="Tang J."/>
            <person name="Liang Y."/>
            <person name="Wang S."/>
            <person name="Deng Q."/>
            <person name="Li S."/>
            <person name="Zhu J."/>
            <person name="Wang L."/>
            <person name="Liu H."/>
            <person name="Li P."/>
        </authorList>
    </citation>
    <scope>NUCLEOTIDE SEQUENCE [LARGE SCALE GENOMIC DNA]</scope>
    <source>
        <strain evidence="4">AG-1 IA</strain>
    </source>
</reference>